<dbReference type="InterPro" id="IPR037026">
    <property type="entry name" value="Vgr_OB-fold_dom_sf"/>
</dbReference>
<dbReference type="Proteomes" id="UP000664904">
    <property type="component" value="Chromosome"/>
</dbReference>
<keyword evidence="3" id="KW-1185">Reference proteome</keyword>
<evidence type="ECO:0000259" key="1">
    <source>
        <dbReference type="Pfam" id="PF04717"/>
    </source>
</evidence>
<dbReference type="RefSeq" id="WP_208842602.1">
    <property type="nucleotide sequence ID" value="NZ_CP072133.1"/>
</dbReference>
<name>A0A975HMD6_9GAMM</name>
<evidence type="ECO:0000313" key="2">
    <source>
        <dbReference type="EMBL" id="QTH70960.1"/>
    </source>
</evidence>
<gene>
    <name evidence="2" type="ORF">J5O05_13915</name>
</gene>
<dbReference type="KEGG" id="pxi:J5O05_13915"/>
<proteinExistence type="predicted"/>
<dbReference type="EMBL" id="CP072133">
    <property type="protein sequence ID" value="QTH70960.1"/>
    <property type="molecule type" value="Genomic_DNA"/>
</dbReference>
<dbReference type="Pfam" id="PF04717">
    <property type="entry name" value="Phage_base_V"/>
    <property type="match status" value="1"/>
</dbReference>
<dbReference type="InterPro" id="IPR013046">
    <property type="entry name" value="GpV/Gp45"/>
</dbReference>
<evidence type="ECO:0000313" key="3">
    <source>
        <dbReference type="Proteomes" id="UP000664904"/>
    </source>
</evidence>
<reference evidence="2" key="1">
    <citation type="submission" date="2021-03" db="EMBL/GenBank/DDBJ databases">
        <title>Complete Genome of Pseudoalteromonas xiamenensis STKMTI.2, a new potential marine bacterium producing anti-Vibrio compounds.</title>
        <authorList>
            <person name="Handayani D.P."/>
            <person name="Isnansetyo A."/>
            <person name="Istiqomah I."/>
            <person name="Jumina J."/>
        </authorList>
    </citation>
    <scope>NUCLEOTIDE SEQUENCE</scope>
    <source>
        <strain evidence="2">STKMTI.2</strain>
    </source>
</reference>
<dbReference type="InterPro" id="IPR006531">
    <property type="entry name" value="Gp5/Vgr_OB"/>
</dbReference>
<dbReference type="Gene3D" id="6.20.150.10">
    <property type="match status" value="1"/>
</dbReference>
<dbReference type="AlphaFoldDB" id="A0A975HMD6"/>
<sequence length="229" mass="24510">MLANEHQSGLAMSDLQHRLSKLINIGKVAEVDYEKALVRVKLGVWTTAWLPWLHAQANNDITWQAPEVDEQVVVLAPGGDTAQGVVLGSLYQQNFGVAQTDVPVEKREHVQRVKYQDGSIIEYDRESHRYLIDIKGADATVDIISAGTLNILTEKDIRVETKANAKVFATANAEVTVDGNAAVKVAGDVTVDGATIKLNGGSPCVTTAHICHFTGSPHGDGSSTVSAGK</sequence>
<feature type="domain" description="Gp5/Type VI secretion system Vgr protein OB-fold" evidence="1">
    <location>
        <begin position="25"/>
        <end position="91"/>
    </location>
</feature>
<dbReference type="NCBIfam" id="TIGR01644">
    <property type="entry name" value="phage_P2_V"/>
    <property type="match status" value="1"/>
</dbReference>
<dbReference type="Gene3D" id="2.40.50.230">
    <property type="entry name" value="Gp5 N-terminal domain"/>
    <property type="match status" value="1"/>
</dbReference>
<organism evidence="2 3">
    <name type="scientific">Pseudoalteromonas xiamenensis</name>
    <dbReference type="NCBI Taxonomy" id="882626"/>
    <lineage>
        <taxon>Bacteria</taxon>
        <taxon>Pseudomonadati</taxon>
        <taxon>Pseudomonadota</taxon>
        <taxon>Gammaproteobacteria</taxon>
        <taxon>Alteromonadales</taxon>
        <taxon>Pseudoalteromonadaceae</taxon>
        <taxon>Pseudoalteromonas</taxon>
    </lineage>
</organism>
<protein>
    <submittedName>
        <fullName evidence="2">Phage baseplate assembly protein V</fullName>
    </submittedName>
</protein>
<accession>A0A975HMD6</accession>